<dbReference type="InterPro" id="IPR014710">
    <property type="entry name" value="RmlC-like_jellyroll"/>
</dbReference>
<dbReference type="InterPro" id="IPR011051">
    <property type="entry name" value="RmlC_Cupin_sf"/>
</dbReference>
<organism evidence="2 3">
    <name type="scientific">Longispora fulva</name>
    <dbReference type="NCBI Taxonomy" id="619741"/>
    <lineage>
        <taxon>Bacteria</taxon>
        <taxon>Bacillati</taxon>
        <taxon>Actinomycetota</taxon>
        <taxon>Actinomycetes</taxon>
        <taxon>Micromonosporales</taxon>
        <taxon>Micromonosporaceae</taxon>
        <taxon>Longispora</taxon>
    </lineage>
</organism>
<dbReference type="Gene3D" id="2.60.120.10">
    <property type="entry name" value="Jelly Rolls"/>
    <property type="match status" value="1"/>
</dbReference>
<evidence type="ECO:0000313" key="3">
    <source>
        <dbReference type="Proteomes" id="UP000622552"/>
    </source>
</evidence>
<keyword evidence="2" id="KW-0413">Isomerase</keyword>
<dbReference type="SUPFAM" id="SSF51182">
    <property type="entry name" value="RmlC-like cupins"/>
    <property type="match status" value="1"/>
</dbReference>
<dbReference type="InterPro" id="IPR013096">
    <property type="entry name" value="Cupin_2"/>
</dbReference>
<dbReference type="RefSeq" id="WP_231399093.1">
    <property type="nucleotide sequence ID" value="NZ_BONS01000013.1"/>
</dbReference>
<dbReference type="Proteomes" id="UP000622552">
    <property type="component" value="Unassembled WGS sequence"/>
</dbReference>
<proteinExistence type="predicted"/>
<gene>
    <name evidence="2" type="ORF">IW245_007973</name>
</gene>
<evidence type="ECO:0000313" key="2">
    <source>
        <dbReference type="EMBL" id="MBG6141779.1"/>
    </source>
</evidence>
<protein>
    <submittedName>
        <fullName evidence="2">Mannose-6-phosphate isomerase-like protein (Cupin superfamily)</fullName>
    </submittedName>
</protein>
<dbReference type="AlphaFoldDB" id="A0A8J7GYP0"/>
<comment type="caution">
    <text evidence="2">The sequence shown here is derived from an EMBL/GenBank/DDBJ whole genome shotgun (WGS) entry which is preliminary data.</text>
</comment>
<keyword evidence="3" id="KW-1185">Reference proteome</keyword>
<reference evidence="2" key="1">
    <citation type="submission" date="2020-11" db="EMBL/GenBank/DDBJ databases">
        <title>Sequencing the genomes of 1000 actinobacteria strains.</title>
        <authorList>
            <person name="Klenk H.-P."/>
        </authorList>
    </citation>
    <scope>NUCLEOTIDE SEQUENCE</scope>
    <source>
        <strain evidence="2">DSM 45356</strain>
    </source>
</reference>
<evidence type="ECO:0000259" key="1">
    <source>
        <dbReference type="Pfam" id="PF07883"/>
    </source>
</evidence>
<feature type="domain" description="Cupin type-2" evidence="1">
    <location>
        <begin position="34"/>
        <end position="98"/>
    </location>
</feature>
<dbReference type="EMBL" id="JADOUF010000001">
    <property type="protein sequence ID" value="MBG6141779.1"/>
    <property type="molecule type" value="Genomic_DNA"/>
</dbReference>
<dbReference type="Pfam" id="PF07883">
    <property type="entry name" value="Cupin_2"/>
    <property type="match status" value="1"/>
</dbReference>
<sequence length="107" mass="11486">MRLIEHAFSTPGDAPNHYVETLRTTDMTVGTYSIRAGGHDDQSPHREDEIYVVTAGRARIVTSNGEADLGPGSVVFVPAGEEHRFTDVTEDLALLVVFAPPYSGSAA</sequence>
<name>A0A8J7GYP0_9ACTN</name>
<accession>A0A8J7GYP0</accession>
<dbReference type="GO" id="GO:0016853">
    <property type="term" value="F:isomerase activity"/>
    <property type="evidence" value="ECO:0007669"/>
    <property type="project" value="UniProtKB-KW"/>
</dbReference>